<evidence type="ECO:0000259" key="2">
    <source>
        <dbReference type="PROSITE" id="PS50883"/>
    </source>
</evidence>
<dbReference type="CDD" id="cd01949">
    <property type="entry name" value="GGDEF"/>
    <property type="match status" value="1"/>
</dbReference>
<dbReference type="PROSITE" id="PS50113">
    <property type="entry name" value="PAC"/>
    <property type="match status" value="1"/>
</dbReference>
<reference evidence="4 5" key="1">
    <citation type="submission" date="2020-08" db="EMBL/GenBank/DDBJ databases">
        <authorList>
            <person name="Liu C."/>
            <person name="Sun Q."/>
        </authorList>
    </citation>
    <scope>NUCLEOTIDE SEQUENCE [LARGE SCALE GENOMIC DNA]</scope>
    <source>
        <strain evidence="4 5">NSJ-29</strain>
    </source>
</reference>
<keyword evidence="5" id="KW-1185">Reference proteome</keyword>
<dbReference type="InterPro" id="IPR043128">
    <property type="entry name" value="Rev_trsase/Diguanyl_cyclase"/>
</dbReference>
<dbReference type="PROSITE" id="PS50883">
    <property type="entry name" value="EAL"/>
    <property type="match status" value="1"/>
</dbReference>
<dbReference type="InterPro" id="IPR029787">
    <property type="entry name" value="Nucleotide_cyclase"/>
</dbReference>
<dbReference type="Proteomes" id="UP000515860">
    <property type="component" value="Chromosome"/>
</dbReference>
<dbReference type="KEGG" id="whj:H9Q79_01665"/>
<dbReference type="InterPro" id="IPR035919">
    <property type="entry name" value="EAL_sf"/>
</dbReference>
<dbReference type="NCBIfam" id="TIGR00254">
    <property type="entry name" value="GGDEF"/>
    <property type="match status" value="1"/>
</dbReference>
<evidence type="ECO:0000259" key="1">
    <source>
        <dbReference type="PROSITE" id="PS50113"/>
    </source>
</evidence>
<dbReference type="EMBL" id="CP060635">
    <property type="protein sequence ID" value="QNM10390.1"/>
    <property type="molecule type" value="Genomic_DNA"/>
</dbReference>
<dbReference type="AlphaFoldDB" id="A0A7G9GHV8"/>
<organism evidence="4 5">
    <name type="scientific">Wansuia hejianensis</name>
    <dbReference type="NCBI Taxonomy" id="2763667"/>
    <lineage>
        <taxon>Bacteria</taxon>
        <taxon>Bacillati</taxon>
        <taxon>Bacillota</taxon>
        <taxon>Clostridia</taxon>
        <taxon>Lachnospirales</taxon>
        <taxon>Lachnospiraceae</taxon>
        <taxon>Wansuia</taxon>
    </lineage>
</organism>
<dbReference type="GO" id="GO:0071111">
    <property type="term" value="F:cyclic-guanylate-specific phosphodiesterase activity"/>
    <property type="evidence" value="ECO:0007669"/>
    <property type="project" value="InterPro"/>
</dbReference>
<feature type="domain" description="PAC" evidence="1">
    <location>
        <begin position="87"/>
        <end position="139"/>
    </location>
</feature>
<dbReference type="PROSITE" id="PS50887">
    <property type="entry name" value="GGDEF"/>
    <property type="match status" value="2"/>
</dbReference>
<dbReference type="InterPro" id="IPR000160">
    <property type="entry name" value="GGDEF_dom"/>
</dbReference>
<protein>
    <submittedName>
        <fullName evidence="4">EAL domain-containing protein</fullName>
    </submittedName>
</protein>
<name>A0A7G9GHV8_9FIRM</name>
<feature type="domain" description="EAL" evidence="2">
    <location>
        <begin position="674"/>
        <end position="928"/>
    </location>
</feature>
<proteinExistence type="predicted"/>
<gene>
    <name evidence="4" type="ORF">H9Q79_01665</name>
</gene>
<dbReference type="SMART" id="SM00267">
    <property type="entry name" value="GGDEF"/>
    <property type="match status" value="1"/>
</dbReference>
<dbReference type="PANTHER" id="PTHR33121">
    <property type="entry name" value="CYCLIC DI-GMP PHOSPHODIESTERASE PDEF"/>
    <property type="match status" value="1"/>
</dbReference>
<dbReference type="CDD" id="cd01948">
    <property type="entry name" value="EAL"/>
    <property type="match status" value="1"/>
</dbReference>
<dbReference type="PANTHER" id="PTHR33121:SF70">
    <property type="entry name" value="SIGNALING PROTEIN YKOW"/>
    <property type="match status" value="1"/>
</dbReference>
<dbReference type="SUPFAM" id="SSF55073">
    <property type="entry name" value="Nucleotide cyclase"/>
    <property type="match status" value="2"/>
</dbReference>
<dbReference type="InterPro" id="IPR000700">
    <property type="entry name" value="PAS-assoc_C"/>
</dbReference>
<dbReference type="SMART" id="SM00052">
    <property type="entry name" value="EAL"/>
    <property type="match status" value="1"/>
</dbReference>
<dbReference type="SUPFAM" id="SSF141868">
    <property type="entry name" value="EAL domain-like"/>
    <property type="match status" value="1"/>
</dbReference>
<accession>A0A7G9GHV8</accession>
<dbReference type="InterPro" id="IPR001633">
    <property type="entry name" value="EAL_dom"/>
</dbReference>
<evidence type="ECO:0000313" key="5">
    <source>
        <dbReference type="Proteomes" id="UP000515860"/>
    </source>
</evidence>
<evidence type="ECO:0000313" key="4">
    <source>
        <dbReference type="EMBL" id="QNM10390.1"/>
    </source>
</evidence>
<dbReference type="Pfam" id="PF00563">
    <property type="entry name" value="EAL"/>
    <property type="match status" value="1"/>
</dbReference>
<dbReference type="Gene3D" id="3.20.20.450">
    <property type="entry name" value="EAL domain"/>
    <property type="match status" value="1"/>
</dbReference>
<dbReference type="Gene3D" id="3.30.70.270">
    <property type="match status" value="2"/>
</dbReference>
<sequence length="928" mass="106416">MCNSGKDRQEQFLADDEKLEKIAAVLKNTGISVFEYYLKEDRFVLYDERLKTVEEVSQYLSYLEADPKIYPEDRWKAISFFQGGVRGPAEIRVMDENGSLLRKRLDATQISGYGAASRRLIGSIKDVTAEKKREEVLEEQARRDSLTRLYNQFFGKELINYYLSSKNPYDSCGMMVVDIDYFKNVNDKYGHLFGNTALIELAHLLEMVFDSGDIIMRAGGDEFVVLLKNISHSVLVRKAMQLVKAVRKLTFSENDYAMTCSLGVCYLPENVSGYTYDQLFSNADWALYQAKANGRNRYVFCDTLQRFEIVQKEGNISHPEIDARYLQNDIVATAFEIFEKMNSFDAAIELLLEVIGVRYQLDRITIIRTDIKAKTTGRQYQWTSARAPEVLQKPGSFTKEDFLTLFHSYDEYGTTVLQYDNLEMYSEDAANLLMQGEAKTVLYAAMYCEGQYTGAISYVVCENKRYWSKDDRSRFGELTKIISAHLAKNQAMNACQRGLLSFPNYDPLTGLISFDRFREEVERMIVGGYATSHVVVYSDFENFKYFNQRCGYTMGDLLLKEYSSHVIDSLECEADVYFTRIVADQFLMFMPCRDEEEAAERVRVFNAEFIRRQSLRFPEVRLRLRSGIYYVKPGCTSASAAIDAANYARKELAGRADCAVRLYDEELGRKQAEENEILNSFDTALRQRQFQIYLQPRFSLADLSVVGAEAVVRWIKADGTILHPESFIPLYENNGRIVELDYYVFEQVVAFQAKNGRLGRAQLPISVNASILHARDDSTVKKYLQILNKYGVDPSLLEIELTETATVSYYDNVKKLFERLRKVHMMTSLDDFGAGYSVLNTVIDIPVNTVKIDRAFIMNCESSDRGIYFLQQVIAMVKGLGYHVVCEGVETQEQAGILRDAGCEEAQGYWFARPMPIEQYEKMVYPEG</sequence>
<feature type="domain" description="GGDEF" evidence="3">
    <location>
        <begin position="531"/>
        <end position="665"/>
    </location>
</feature>
<evidence type="ECO:0000259" key="3">
    <source>
        <dbReference type="PROSITE" id="PS50887"/>
    </source>
</evidence>
<dbReference type="Pfam" id="PF00990">
    <property type="entry name" value="GGDEF"/>
    <property type="match status" value="2"/>
</dbReference>
<feature type="domain" description="GGDEF" evidence="3">
    <location>
        <begin position="170"/>
        <end position="303"/>
    </location>
</feature>
<dbReference type="InterPro" id="IPR050706">
    <property type="entry name" value="Cyclic-di-GMP_PDE-like"/>
</dbReference>